<dbReference type="SUPFAM" id="SSF56349">
    <property type="entry name" value="DNA breaking-rejoining enzymes"/>
    <property type="match status" value="1"/>
</dbReference>
<name>A0A8S5RQB3_9VIRU</name>
<evidence type="ECO:0000256" key="3">
    <source>
        <dbReference type="ARBA" id="ARBA00023172"/>
    </source>
</evidence>
<dbReference type="GO" id="GO:0003677">
    <property type="term" value="F:DNA binding"/>
    <property type="evidence" value="ECO:0007669"/>
    <property type="project" value="UniProtKB-KW"/>
</dbReference>
<dbReference type="InterPro" id="IPR011010">
    <property type="entry name" value="DNA_brk_join_enz"/>
</dbReference>
<evidence type="ECO:0000313" key="5">
    <source>
        <dbReference type="EMBL" id="DAE33371.1"/>
    </source>
</evidence>
<dbReference type="PROSITE" id="PS51898">
    <property type="entry name" value="TYR_RECOMBINASE"/>
    <property type="match status" value="1"/>
</dbReference>
<evidence type="ECO:0000259" key="4">
    <source>
        <dbReference type="PROSITE" id="PS51898"/>
    </source>
</evidence>
<dbReference type="InterPro" id="IPR050090">
    <property type="entry name" value="Tyrosine_recombinase_XerCD"/>
</dbReference>
<dbReference type="Gene3D" id="1.10.443.10">
    <property type="entry name" value="Intergrase catalytic core"/>
    <property type="match status" value="1"/>
</dbReference>
<feature type="domain" description="Tyr recombinase" evidence="4">
    <location>
        <begin position="165"/>
        <end position="369"/>
    </location>
</feature>
<keyword evidence="3" id="KW-0233">DNA recombination</keyword>
<proteinExistence type="inferred from homology"/>
<dbReference type="EMBL" id="BK059134">
    <property type="protein sequence ID" value="DAE33371.1"/>
    <property type="molecule type" value="Genomic_DNA"/>
</dbReference>
<accession>A0A8S5RQB3</accession>
<dbReference type="Pfam" id="PF00589">
    <property type="entry name" value="Phage_integrase"/>
    <property type="match status" value="1"/>
</dbReference>
<dbReference type="InterPro" id="IPR010998">
    <property type="entry name" value="Integrase_recombinase_N"/>
</dbReference>
<dbReference type="PANTHER" id="PTHR30349:SF41">
    <property type="entry name" value="INTEGRASE_RECOMBINASE PROTEIN MJ0367-RELATED"/>
    <property type="match status" value="1"/>
</dbReference>
<keyword evidence="2" id="KW-0238">DNA-binding</keyword>
<dbReference type="PANTHER" id="PTHR30349">
    <property type="entry name" value="PHAGE INTEGRASE-RELATED"/>
    <property type="match status" value="1"/>
</dbReference>
<dbReference type="InterPro" id="IPR002104">
    <property type="entry name" value="Integrase_catalytic"/>
</dbReference>
<protein>
    <submittedName>
        <fullName evidence="5">Integrase</fullName>
    </submittedName>
</protein>
<sequence>MNKREKILKKHPYDIWEGKDGYWRTYIPCKEKGRKLLKKKDRVDIENEVIDYLQIQEENPTIDEVFEEWNDRRLALNKIGNATHQRNRNFYQRHFKQMGKRHIKSISEDEWGDFLEEQIPKFNLTAKAFSGLKGITKGFLKRAKKRKLIDFNVEELFEELDTSDSDFKRTIKEDYEEVFDENETDIMIKYLECNLDLSNIAILLMFVTGMRIGEVVCLKHDDFDGNTVKVRRTETRYRGEDDAKYTVAIKDFPKTRAGARTIIIPKDYEWLCDRIRKTNPFEEFVFIKENGERLNANCVRMRLQRLCDKLGIYRKSPHKIRKTYGTILLDNNIDERLILGQMGHASLGTTEEHYHRNRRSIEKKSDILSSIPDFKARTS</sequence>
<evidence type="ECO:0000256" key="1">
    <source>
        <dbReference type="ARBA" id="ARBA00008857"/>
    </source>
</evidence>
<comment type="similarity">
    <text evidence="1">Belongs to the 'phage' integrase family.</text>
</comment>
<dbReference type="CDD" id="cd01189">
    <property type="entry name" value="INT_ICEBs1_C_like"/>
    <property type="match status" value="1"/>
</dbReference>
<dbReference type="Gene3D" id="1.10.150.130">
    <property type="match status" value="1"/>
</dbReference>
<dbReference type="GO" id="GO:0015074">
    <property type="term" value="P:DNA integration"/>
    <property type="evidence" value="ECO:0007669"/>
    <property type="project" value="InterPro"/>
</dbReference>
<dbReference type="InterPro" id="IPR013762">
    <property type="entry name" value="Integrase-like_cat_sf"/>
</dbReference>
<reference evidence="5" key="1">
    <citation type="journal article" date="2021" name="Proc. Natl. Acad. Sci. U.S.A.">
        <title>A Catalog of Tens of Thousands of Viruses from Human Metagenomes Reveals Hidden Associations with Chronic Diseases.</title>
        <authorList>
            <person name="Tisza M.J."/>
            <person name="Buck C.B."/>
        </authorList>
    </citation>
    <scope>NUCLEOTIDE SEQUENCE</scope>
    <source>
        <strain evidence="5">CtQ5V6</strain>
    </source>
</reference>
<organism evidence="5">
    <name type="scientific">virus sp. ctQ5V6</name>
    <dbReference type="NCBI Taxonomy" id="2825815"/>
    <lineage>
        <taxon>Viruses</taxon>
    </lineage>
</organism>
<dbReference type="GO" id="GO:0006310">
    <property type="term" value="P:DNA recombination"/>
    <property type="evidence" value="ECO:0007669"/>
    <property type="project" value="UniProtKB-KW"/>
</dbReference>
<evidence type="ECO:0000256" key="2">
    <source>
        <dbReference type="ARBA" id="ARBA00023125"/>
    </source>
</evidence>